<reference evidence="2 3" key="1">
    <citation type="submission" date="2018-10" db="EMBL/GenBank/DDBJ databases">
        <title>Draft Genome Sequence of Anaerotignum sp. KCTC 15736.</title>
        <authorList>
            <person name="Choi S.H."/>
            <person name="Kim J.S."/>
            <person name="Kang S.W."/>
            <person name="Lee J.S."/>
            <person name="Park S.H."/>
        </authorList>
    </citation>
    <scope>NUCLEOTIDE SEQUENCE [LARGE SCALE GENOMIC DNA]</scope>
    <source>
        <strain evidence="2 3">KCTC 15736</strain>
    </source>
</reference>
<accession>A0A401LD64</accession>
<name>A0A401LD64_9FIRM</name>
<dbReference type="Proteomes" id="UP000287361">
    <property type="component" value="Unassembled WGS sequence"/>
</dbReference>
<dbReference type="OrthoDB" id="9804186at2"/>
<dbReference type="GO" id="GO:0003677">
    <property type="term" value="F:DNA binding"/>
    <property type="evidence" value="ECO:0007669"/>
    <property type="project" value="InterPro"/>
</dbReference>
<proteinExistence type="predicted"/>
<dbReference type="SUPFAM" id="SSF47413">
    <property type="entry name" value="lambda repressor-like DNA-binding domains"/>
    <property type="match status" value="1"/>
</dbReference>
<feature type="domain" description="HTH cro/C1-type" evidence="1">
    <location>
        <begin position="7"/>
        <end position="66"/>
    </location>
</feature>
<sequence>MSYSYNKLWKLLIDKGMLKKDLMAKTKITSSTMAKMGRGEAVSMDVLGRICAELECNIGDIVDYVNEEK</sequence>
<dbReference type="Gene3D" id="1.10.260.40">
    <property type="entry name" value="lambda repressor-like DNA-binding domains"/>
    <property type="match status" value="1"/>
</dbReference>
<evidence type="ECO:0000259" key="1">
    <source>
        <dbReference type="Pfam" id="PF13443"/>
    </source>
</evidence>
<keyword evidence="3" id="KW-1185">Reference proteome</keyword>
<dbReference type="InterPro" id="IPR010982">
    <property type="entry name" value="Lambda_DNA-bd_dom_sf"/>
</dbReference>
<comment type="caution">
    <text evidence="2">The sequence shown here is derived from an EMBL/GenBank/DDBJ whole genome shotgun (WGS) entry which is preliminary data.</text>
</comment>
<dbReference type="PANTHER" id="PTHR37301">
    <property type="entry name" value="DNA-BINDING PROTEIN-RELATED"/>
    <property type="match status" value="1"/>
</dbReference>
<dbReference type="InterPro" id="IPR001387">
    <property type="entry name" value="Cro/C1-type_HTH"/>
</dbReference>
<gene>
    <name evidence="2" type="ORF">KGMB03357_11410</name>
</gene>
<dbReference type="EMBL" id="BHVZ01000002">
    <property type="protein sequence ID" value="GCB29480.1"/>
    <property type="molecule type" value="Genomic_DNA"/>
</dbReference>
<dbReference type="Pfam" id="PF13443">
    <property type="entry name" value="HTH_26"/>
    <property type="match status" value="1"/>
</dbReference>
<organism evidence="2 3">
    <name type="scientific">Anaerotignum faecicola</name>
    <dbReference type="NCBI Taxonomy" id="2358141"/>
    <lineage>
        <taxon>Bacteria</taxon>
        <taxon>Bacillati</taxon>
        <taxon>Bacillota</taxon>
        <taxon>Clostridia</taxon>
        <taxon>Lachnospirales</taxon>
        <taxon>Anaerotignaceae</taxon>
        <taxon>Anaerotignum</taxon>
    </lineage>
</organism>
<evidence type="ECO:0000313" key="2">
    <source>
        <dbReference type="EMBL" id="GCB29480.1"/>
    </source>
</evidence>
<dbReference type="AlphaFoldDB" id="A0A401LD64"/>
<dbReference type="PANTHER" id="PTHR37301:SF1">
    <property type="entry name" value="DNA-BINDING PROTEIN"/>
    <property type="match status" value="1"/>
</dbReference>
<evidence type="ECO:0000313" key="3">
    <source>
        <dbReference type="Proteomes" id="UP000287361"/>
    </source>
</evidence>
<protein>
    <recommendedName>
        <fullName evidence="1">HTH cro/C1-type domain-containing protein</fullName>
    </recommendedName>
</protein>